<dbReference type="EMBL" id="JAVXUP010001643">
    <property type="protein sequence ID" value="KAK3009480.1"/>
    <property type="molecule type" value="Genomic_DNA"/>
</dbReference>
<dbReference type="AlphaFoldDB" id="A0AA89ANU6"/>
<dbReference type="SUPFAM" id="SSF103511">
    <property type="entry name" value="Chlorophyll a-b binding protein"/>
    <property type="match status" value="1"/>
</dbReference>
<proteinExistence type="predicted"/>
<accession>A0AA89ANU6</accession>
<protein>
    <submittedName>
        <fullName evidence="1">Uncharacterized protein</fullName>
    </submittedName>
</protein>
<organism evidence="1 2">
    <name type="scientific">Escallonia herrerae</name>
    <dbReference type="NCBI Taxonomy" id="1293975"/>
    <lineage>
        <taxon>Eukaryota</taxon>
        <taxon>Viridiplantae</taxon>
        <taxon>Streptophyta</taxon>
        <taxon>Embryophyta</taxon>
        <taxon>Tracheophyta</taxon>
        <taxon>Spermatophyta</taxon>
        <taxon>Magnoliopsida</taxon>
        <taxon>eudicotyledons</taxon>
        <taxon>Gunneridae</taxon>
        <taxon>Pentapetalae</taxon>
        <taxon>asterids</taxon>
        <taxon>campanulids</taxon>
        <taxon>Escalloniales</taxon>
        <taxon>Escalloniaceae</taxon>
        <taxon>Escallonia</taxon>
    </lineage>
</organism>
<keyword evidence="2" id="KW-1185">Reference proteome</keyword>
<evidence type="ECO:0000313" key="1">
    <source>
        <dbReference type="EMBL" id="KAK3009480.1"/>
    </source>
</evidence>
<name>A0AA89ANU6_9ASTE</name>
<sequence>MATSSAILSARLPAGTPTNHHQNQQISLLLNFNRSCRTTQKRVSFRVQAAKLPAGVCPSFPYLANSVCEFVCKGCWNLQVELPKVEPKFSPPFLGFTTTAEVWNSRACMIGLIGTFIVELVTDPFLFQFSCFSFCFDTIDGNECKAFVLCFVSQIINKGILQVIGVDIGKGLDLPL</sequence>
<dbReference type="Proteomes" id="UP001188597">
    <property type="component" value="Unassembled WGS sequence"/>
</dbReference>
<gene>
    <name evidence="1" type="ORF">RJ639_015441</name>
</gene>
<reference evidence="1" key="1">
    <citation type="submission" date="2022-12" db="EMBL/GenBank/DDBJ databases">
        <title>Draft genome assemblies for two species of Escallonia (Escalloniales).</title>
        <authorList>
            <person name="Chanderbali A."/>
            <person name="Dervinis C."/>
            <person name="Anghel I."/>
            <person name="Soltis D."/>
            <person name="Soltis P."/>
            <person name="Zapata F."/>
        </authorList>
    </citation>
    <scope>NUCLEOTIDE SEQUENCE</scope>
    <source>
        <strain evidence="1">UCBG64.0493</strain>
        <tissue evidence="1">Leaf</tissue>
    </source>
</reference>
<evidence type="ECO:0000313" key="2">
    <source>
        <dbReference type="Proteomes" id="UP001188597"/>
    </source>
</evidence>
<comment type="caution">
    <text evidence="1">The sequence shown here is derived from an EMBL/GenBank/DDBJ whole genome shotgun (WGS) entry which is preliminary data.</text>
</comment>